<comment type="caution">
    <text evidence="1">The sequence shown here is derived from an EMBL/GenBank/DDBJ whole genome shotgun (WGS) entry which is preliminary data.</text>
</comment>
<dbReference type="AlphaFoldDB" id="A0A843TX91"/>
<gene>
    <name evidence="1" type="ORF">Taro_008460</name>
</gene>
<dbReference type="EMBL" id="NMUH01000279">
    <property type="protein sequence ID" value="MQL76078.1"/>
    <property type="molecule type" value="Genomic_DNA"/>
</dbReference>
<dbReference type="Proteomes" id="UP000652761">
    <property type="component" value="Unassembled WGS sequence"/>
</dbReference>
<proteinExistence type="predicted"/>
<evidence type="ECO:0000313" key="1">
    <source>
        <dbReference type="EMBL" id="MQL76078.1"/>
    </source>
</evidence>
<name>A0A843TX91_COLES</name>
<organism evidence="1 2">
    <name type="scientific">Colocasia esculenta</name>
    <name type="common">Wild taro</name>
    <name type="synonym">Arum esculentum</name>
    <dbReference type="NCBI Taxonomy" id="4460"/>
    <lineage>
        <taxon>Eukaryota</taxon>
        <taxon>Viridiplantae</taxon>
        <taxon>Streptophyta</taxon>
        <taxon>Embryophyta</taxon>
        <taxon>Tracheophyta</taxon>
        <taxon>Spermatophyta</taxon>
        <taxon>Magnoliopsida</taxon>
        <taxon>Liliopsida</taxon>
        <taxon>Araceae</taxon>
        <taxon>Aroideae</taxon>
        <taxon>Colocasieae</taxon>
        <taxon>Colocasia</taxon>
    </lineage>
</organism>
<protein>
    <submittedName>
        <fullName evidence="1">Uncharacterized protein</fullName>
    </submittedName>
</protein>
<sequence length="111" mass="12584">MIGESQLDDDEPTWGVNDVTRNLALLMGQKWVSTPLSSLGYWTMAGERHALEHAPTFRELFDQTHKRKGTDDYETYDETMTDHYVEGTPQPDLDLEAWVDAAGAPSVRLWG</sequence>
<keyword evidence="2" id="KW-1185">Reference proteome</keyword>
<accession>A0A843TX91</accession>
<reference evidence="1" key="1">
    <citation type="submission" date="2017-07" db="EMBL/GenBank/DDBJ databases">
        <title>Taro Niue Genome Assembly and Annotation.</title>
        <authorList>
            <person name="Atibalentja N."/>
            <person name="Keating K."/>
            <person name="Fields C.J."/>
        </authorList>
    </citation>
    <scope>NUCLEOTIDE SEQUENCE</scope>
    <source>
        <strain evidence="1">Niue_2</strain>
        <tissue evidence="1">Leaf</tissue>
    </source>
</reference>
<evidence type="ECO:0000313" key="2">
    <source>
        <dbReference type="Proteomes" id="UP000652761"/>
    </source>
</evidence>